<dbReference type="AlphaFoldDB" id="A0A0G4IH83"/>
<dbReference type="PANTHER" id="PTHR43888">
    <property type="entry name" value="DNAJ-LIKE-2, ISOFORM A-RELATED"/>
    <property type="match status" value="1"/>
</dbReference>
<reference evidence="9 10" key="1">
    <citation type="submission" date="2015-02" db="EMBL/GenBank/DDBJ databases">
        <authorList>
            <person name="Chooi Y.-H."/>
        </authorList>
    </citation>
    <scope>NUCLEOTIDE SEQUENCE [LARGE SCALE GENOMIC DNA]</scope>
    <source>
        <strain evidence="9">E3</strain>
    </source>
</reference>
<dbReference type="CDD" id="cd06257">
    <property type="entry name" value="DnaJ"/>
    <property type="match status" value="1"/>
</dbReference>
<keyword evidence="3 5" id="KW-0863">Zinc-finger</keyword>
<dbReference type="GO" id="GO:0051082">
    <property type="term" value="F:unfolded protein binding"/>
    <property type="evidence" value="ECO:0007669"/>
    <property type="project" value="InterPro"/>
</dbReference>
<feature type="domain" description="J" evidence="7">
    <location>
        <begin position="30"/>
        <end position="93"/>
    </location>
</feature>
<feature type="domain" description="CR-type" evidence="8">
    <location>
        <begin position="128"/>
        <end position="210"/>
    </location>
</feature>
<keyword evidence="4 5" id="KW-0862">Zinc</keyword>
<dbReference type="EMBL" id="CDSF01000001">
    <property type="protein sequence ID" value="CEO94485.1"/>
    <property type="molecule type" value="Genomic_DNA"/>
</dbReference>
<evidence type="ECO:0000313" key="9">
    <source>
        <dbReference type="EMBL" id="CEO94485.1"/>
    </source>
</evidence>
<dbReference type="GO" id="GO:0008270">
    <property type="term" value="F:zinc ion binding"/>
    <property type="evidence" value="ECO:0007669"/>
    <property type="project" value="UniProtKB-KW"/>
</dbReference>
<feature type="zinc finger region" description="CR-type" evidence="5">
    <location>
        <begin position="128"/>
        <end position="210"/>
    </location>
</feature>
<gene>
    <name evidence="9" type="ORF">PBRA_000270</name>
</gene>
<name>A0A0G4IH83_PLABS</name>
<dbReference type="InterPro" id="IPR002939">
    <property type="entry name" value="DnaJ_C"/>
</dbReference>
<dbReference type="PROSITE" id="PS51257">
    <property type="entry name" value="PROKAR_LIPOPROTEIN"/>
    <property type="match status" value="1"/>
</dbReference>
<dbReference type="GO" id="GO:0006457">
    <property type="term" value="P:protein folding"/>
    <property type="evidence" value="ECO:0007669"/>
    <property type="project" value="InterPro"/>
</dbReference>
<evidence type="ECO:0000256" key="3">
    <source>
        <dbReference type="ARBA" id="ARBA00022771"/>
    </source>
</evidence>
<dbReference type="InterPro" id="IPR008971">
    <property type="entry name" value="HSP40/DnaJ_pept-bd"/>
</dbReference>
<accession>A0A0G4IH83</accession>
<evidence type="ECO:0000256" key="4">
    <source>
        <dbReference type="ARBA" id="ARBA00022833"/>
    </source>
</evidence>
<dbReference type="InterPro" id="IPR044713">
    <property type="entry name" value="DNJA1/2-like"/>
</dbReference>
<dbReference type="InterPro" id="IPR036410">
    <property type="entry name" value="HSP_DnaJ_Cys-rich_dom_sf"/>
</dbReference>
<dbReference type="PRINTS" id="PR00625">
    <property type="entry name" value="JDOMAIN"/>
</dbReference>
<evidence type="ECO:0000259" key="7">
    <source>
        <dbReference type="PROSITE" id="PS50076"/>
    </source>
</evidence>
<dbReference type="Gene3D" id="2.10.230.10">
    <property type="entry name" value="Heat shock protein DnaJ, cysteine-rich domain"/>
    <property type="match status" value="1"/>
</dbReference>
<evidence type="ECO:0000256" key="1">
    <source>
        <dbReference type="ARBA" id="ARBA00022723"/>
    </source>
</evidence>
<evidence type="ECO:0000256" key="5">
    <source>
        <dbReference type="PROSITE-ProRule" id="PRU00546"/>
    </source>
</evidence>
<dbReference type="Pfam" id="PF01556">
    <property type="entry name" value="DnaJ_C"/>
    <property type="match status" value="1"/>
</dbReference>
<evidence type="ECO:0008006" key="11">
    <source>
        <dbReference type="Google" id="ProtNLM"/>
    </source>
</evidence>
<protein>
    <recommendedName>
        <fullName evidence="11">J domain-containing protein</fullName>
    </recommendedName>
</protein>
<dbReference type="GO" id="GO:0030544">
    <property type="term" value="F:Hsp70 protein binding"/>
    <property type="evidence" value="ECO:0007669"/>
    <property type="project" value="InterPro"/>
</dbReference>
<dbReference type="PROSITE" id="PS51188">
    <property type="entry name" value="ZF_CR"/>
    <property type="match status" value="1"/>
</dbReference>
<dbReference type="Proteomes" id="UP000039324">
    <property type="component" value="Unassembled WGS sequence"/>
</dbReference>
<evidence type="ECO:0000256" key="2">
    <source>
        <dbReference type="ARBA" id="ARBA00022737"/>
    </source>
</evidence>
<dbReference type="STRING" id="37360.A0A0G4IH83"/>
<dbReference type="Gene3D" id="2.60.260.20">
    <property type="entry name" value="Urease metallochaperone UreE, N-terminal domain"/>
    <property type="match status" value="2"/>
</dbReference>
<dbReference type="CDD" id="cd10719">
    <property type="entry name" value="DnaJ_zf"/>
    <property type="match status" value="1"/>
</dbReference>
<dbReference type="SUPFAM" id="SSF46565">
    <property type="entry name" value="Chaperone J-domain"/>
    <property type="match status" value="1"/>
</dbReference>
<dbReference type="SUPFAM" id="SSF49493">
    <property type="entry name" value="HSP40/DnaJ peptide-binding domain"/>
    <property type="match status" value="2"/>
</dbReference>
<keyword evidence="6" id="KW-0732">Signal</keyword>
<sequence>MAGRTVLLVACGAIAVACLASAHDPSDDLDLYDVLGLDYKATDADIKKAFRKLSLKLHPDKNPGSDQTRFLNVQRAHAVLSDPDLRAVYDMQGLEGVKQVERIGVQNLPRSGDYRVEVKVTLEQFYNGAEQTFTINREVVCRACRGTGARNAQTVKCKACHGRGKTHRIQELAPGFNVQMEVPCPVCHGTGQSFKHKCPVCGGTRLVNEPKELKLMIERGTPDNHEVVFERASQQAIGQLPGHVIVVLRPQPHKHFQRVSATDLVRTMVISLRDALLGFTRTFEHLDGHKVSIDRKGKITPHGFREEISGEGMPIKDFPSERGLLTVEYHVKFPSSLTEQQRNALPNVFRASAVQCSHCDHVVEL</sequence>
<evidence type="ECO:0000256" key="6">
    <source>
        <dbReference type="SAM" id="SignalP"/>
    </source>
</evidence>
<organism evidence="9 10">
    <name type="scientific">Plasmodiophora brassicae</name>
    <name type="common">Clubroot disease agent</name>
    <dbReference type="NCBI Taxonomy" id="37360"/>
    <lineage>
        <taxon>Eukaryota</taxon>
        <taxon>Sar</taxon>
        <taxon>Rhizaria</taxon>
        <taxon>Endomyxa</taxon>
        <taxon>Phytomyxea</taxon>
        <taxon>Plasmodiophorida</taxon>
        <taxon>Plasmodiophoridae</taxon>
        <taxon>Plasmodiophora</taxon>
    </lineage>
</organism>
<feature type="signal peptide" evidence="6">
    <location>
        <begin position="1"/>
        <end position="22"/>
    </location>
</feature>
<dbReference type="SUPFAM" id="SSF57938">
    <property type="entry name" value="DnaJ/Hsp40 cysteine-rich domain"/>
    <property type="match status" value="1"/>
</dbReference>
<dbReference type="Gene3D" id="1.10.287.110">
    <property type="entry name" value="DnaJ domain"/>
    <property type="match status" value="1"/>
</dbReference>
<dbReference type="Pfam" id="PF00226">
    <property type="entry name" value="DnaJ"/>
    <property type="match status" value="1"/>
</dbReference>
<keyword evidence="10" id="KW-1185">Reference proteome</keyword>
<dbReference type="InterPro" id="IPR001623">
    <property type="entry name" value="DnaJ_domain"/>
</dbReference>
<dbReference type="InterPro" id="IPR036869">
    <property type="entry name" value="J_dom_sf"/>
</dbReference>
<dbReference type="FunFam" id="2.10.230.10:FF:000001">
    <property type="entry name" value="DnaJ subfamily A member 2"/>
    <property type="match status" value="1"/>
</dbReference>
<dbReference type="FunFam" id="2.60.260.20:FF:000013">
    <property type="entry name" value="DnaJ subfamily B member 11"/>
    <property type="match status" value="1"/>
</dbReference>
<keyword evidence="1 5" id="KW-0479">Metal-binding</keyword>
<evidence type="ECO:0000313" key="10">
    <source>
        <dbReference type="Proteomes" id="UP000039324"/>
    </source>
</evidence>
<feature type="chain" id="PRO_5005192604" description="J domain-containing protein" evidence="6">
    <location>
        <begin position="23"/>
        <end position="365"/>
    </location>
</feature>
<dbReference type="Pfam" id="PF00684">
    <property type="entry name" value="DnaJ_CXXCXGXG"/>
    <property type="match status" value="1"/>
</dbReference>
<keyword evidence="2" id="KW-0677">Repeat</keyword>
<evidence type="ECO:0000259" key="8">
    <source>
        <dbReference type="PROSITE" id="PS51188"/>
    </source>
</evidence>
<dbReference type="OrthoDB" id="550424at2759"/>
<dbReference type="SMART" id="SM00271">
    <property type="entry name" value="DnaJ"/>
    <property type="match status" value="1"/>
</dbReference>
<proteinExistence type="predicted"/>
<dbReference type="PROSITE" id="PS50076">
    <property type="entry name" value="DNAJ_2"/>
    <property type="match status" value="1"/>
</dbReference>
<feature type="non-terminal residue" evidence="9">
    <location>
        <position position="365"/>
    </location>
</feature>
<dbReference type="InterPro" id="IPR001305">
    <property type="entry name" value="HSP_DnaJ_Cys-rich_dom"/>
</dbReference>
<dbReference type="CDD" id="cd10747">
    <property type="entry name" value="DnaJ_C"/>
    <property type="match status" value="1"/>
</dbReference>